<dbReference type="OMA" id="ICIFRVL"/>
<dbReference type="PROSITE" id="PS01066">
    <property type="entry name" value="UPP_SYNTHASE"/>
    <property type="match status" value="1"/>
</dbReference>
<keyword evidence="2 3" id="KW-0808">Transferase</keyword>
<dbReference type="InterPro" id="IPR001441">
    <property type="entry name" value="UPP_synth-like"/>
</dbReference>
<keyword evidence="5" id="KW-1185">Reference proteome</keyword>
<sequence>MHVLCTGPIPAHIAFIMDGNRRYEKKHNMEAGGGHTAGFLALMYVTVYAFSIDNFKRPAAEVNLLMNLMRDKIEDLLREESVISQYGIRIYFISNLKLLEESVRLAAERAMRATANNSNATLLICVAYTSTNEIIHAVEKSYKGQLDGTCCEEASSEMGDGSMVRLAEVERHLYMSVVPDPDIIIRSSGESRLSNFLLWQTANTLLCAPLALWPEMGFKDLCWAIINFQRSYSYLEKKPKQA</sequence>
<dbReference type="GO" id="GO:0045547">
    <property type="term" value="F:ditrans,polycis-polyprenyl diphosphate synthase [(2E,6E)-farnesyl diphosphate specific] activity"/>
    <property type="evidence" value="ECO:0007669"/>
    <property type="project" value="TreeGrafter"/>
</dbReference>
<name>A0A7N0UCL2_KALFE</name>
<comment type="similarity">
    <text evidence="1 3">Belongs to the UPP synthase family.</text>
</comment>
<dbReference type="AlphaFoldDB" id="A0A7N0UCL2"/>
<evidence type="ECO:0000256" key="2">
    <source>
        <dbReference type="ARBA" id="ARBA00022679"/>
    </source>
</evidence>
<accession>A0A7N0UCL2</accession>
<dbReference type="Proteomes" id="UP000594263">
    <property type="component" value="Unplaced"/>
</dbReference>
<dbReference type="GO" id="GO:0005783">
    <property type="term" value="C:endoplasmic reticulum"/>
    <property type="evidence" value="ECO:0007669"/>
    <property type="project" value="TreeGrafter"/>
</dbReference>
<dbReference type="SUPFAM" id="SSF64005">
    <property type="entry name" value="Undecaprenyl diphosphate synthase"/>
    <property type="match status" value="1"/>
</dbReference>
<dbReference type="CDD" id="cd00475">
    <property type="entry name" value="Cis_IPPS"/>
    <property type="match status" value="1"/>
</dbReference>
<dbReference type="PANTHER" id="PTHR10291">
    <property type="entry name" value="DEHYDRODOLICHYL DIPHOSPHATE SYNTHASE FAMILY MEMBER"/>
    <property type="match status" value="1"/>
</dbReference>
<evidence type="ECO:0000256" key="1">
    <source>
        <dbReference type="ARBA" id="ARBA00005432"/>
    </source>
</evidence>
<organism evidence="4 5">
    <name type="scientific">Kalanchoe fedtschenkoi</name>
    <name type="common">Lavender scallops</name>
    <name type="synonym">South American air plant</name>
    <dbReference type="NCBI Taxonomy" id="63787"/>
    <lineage>
        <taxon>Eukaryota</taxon>
        <taxon>Viridiplantae</taxon>
        <taxon>Streptophyta</taxon>
        <taxon>Embryophyta</taxon>
        <taxon>Tracheophyta</taxon>
        <taxon>Spermatophyta</taxon>
        <taxon>Magnoliopsida</taxon>
        <taxon>eudicotyledons</taxon>
        <taxon>Gunneridae</taxon>
        <taxon>Pentapetalae</taxon>
        <taxon>Saxifragales</taxon>
        <taxon>Crassulaceae</taxon>
        <taxon>Kalanchoe</taxon>
    </lineage>
</organism>
<dbReference type="EnsemblPlants" id="Kaladp0060s0488.1.v1.1">
    <property type="protein sequence ID" value="Kaladp0060s0488.1.v1.1"/>
    <property type="gene ID" value="Kaladp0060s0488.v1.1"/>
</dbReference>
<dbReference type="InterPro" id="IPR018520">
    <property type="entry name" value="UPP_synth-like_CS"/>
</dbReference>
<evidence type="ECO:0000313" key="4">
    <source>
        <dbReference type="EnsemblPlants" id="Kaladp0060s0488.1.v1.1"/>
    </source>
</evidence>
<dbReference type="Gene3D" id="3.40.1180.10">
    <property type="entry name" value="Decaprenyl diphosphate synthase-like"/>
    <property type="match status" value="1"/>
</dbReference>
<reference evidence="4" key="1">
    <citation type="submission" date="2021-01" db="UniProtKB">
        <authorList>
            <consortium name="EnsemblPlants"/>
        </authorList>
    </citation>
    <scope>IDENTIFICATION</scope>
</reference>
<dbReference type="InterPro" id="IPR036424">
    <property type="entry name" value="UPP_synth-like_sf"/>
</dbReference>
<dbReference type="Gramene" id="Kaladp0060s0488.1.v1.1">
    <property type="protein sequence ID" value="Kaladp0060s0488.1.v1.1"/>
    <property type="gene ID" value="Kaladp0060s0488.v1.1"/>
</dbReference>
<dbReference type="NCBIfam" id="TIGR00055">
    <property type="entry name" value="uppS"/>
    <property type="match status" value="1"/>
</dbReference>
<protein>
    <recommendedName>
        <fullName evidence="3">Alkyl transferase</fullName>
        <ecNumber evidence="3">2.5.1.-</ecNumber>
    </recommendedName>
</protein>
<dbReference type="GO" id="GO:0016094">
    <property type="term" value="P:polyprenol biosynthetic process"/>
    <property type="evidence" value="ECO:0007669"/>
    <property type="project" value="TreeGrafter"/>
</dbReference>
<proteinExistence type="inferred from homology"/>
<evidence type="ECO:0000313" key="5">
    <source>
        <dbReference type="Proteomes" id="UP000594263"/>
    </source>
</evidence>
<dbReference type="PANTHER" id="PTHR10291:SF43">
    <property type="entry name" value="DEHYDRODOLICHYL DIPHOSPHATE SYNTHASE COMPLEX SUBUNIT DHDDS"/>
    <property type="match status" value="1"/>
</dbReference>
<dbReference type="Pfam" id="PF01255">
    <property type="entry name" value="Prenyltransf"/>
    <property type="match status" value="1"/>
</dbReference>
<evidence type="ECO:0000256" key="3">
    <source>
        <dbReference type="RuleBase" id="RU363018"/>
    </source>
</evidence>
<dbReference type="EC" id="2.5.1.-" evidence="3"/>